<gene>
    <name evidence="1" type="ORF">C5615_14485</name>
</gene>
<accession>A0A2S8ITG9</accession>
<dbReference type="RefSeq" id="WP_105391044.1">
    <property type="nucleotide sequence ID" value="NZ_PUIQ01000016.1"/>
</dbReference>
<comment type="caution">
    <text evidence="1">The sequence shown here is derived from an EMBL/GenBank/DDBJ whole genome shotgun (WGS) entry which is preliminary data.</text>
</comment>
<protein>
    <recommendedName>
        <fullName evidence="3">IS110 family transposase</fullName>
    </recommendedName>
</protein>
<organism evidence="1 2">
    <name type="scientific">Burkholderia cepacia</name>
    <name type="common">Pseudomonas cepacia</name>
    <dbReference type="NCBI Taxonomy" id="292"/>
    <lineage>
        <taxon>Bacteria</taxon>
        <taxon>Pseudomonadati</taxon>
        <taxon>Pseudomonadota</taxon>
        <taxon>Betaproteobacteria</taxon>
        <taxon>Burkholderiales</taxon>
        <taxon>Burkholderiaceae</taxon>
        <taxon>Burkholderia</taxon>
        <taxon>Burkholderia cepacia complex</taxon>
    </lineage>
</organism>
<dbReference type="Proteomes" id="UP000238206">
    <property type="component" value="Unassembled WGS sequence"/>
</dbReference>
<proteinExistence type="predicted"/>
<dbReference type="AlphaFoldDB" id="A0A2S8ITG9"/>
<evidence type="ECO:0008006" key="3">
    <source>
        <dbReference type="Google" id="ProtNLM"/>
    </source>
</evidence>
<dbReference type="EMBL" id="PUIQ01000016">
    <property type="protein sequence ID" value="PQP18025.1"/>
    <property type="molecule type" value="Genomic_DNA"/>
</dbReference>
<reference evidence="1 2" key="1">
    <citation type="submission" date="2018-02" db="EMBL/GenBank/DDBJ databases">
        <title>Draft genome sequencing of Burkholderia cepacia Y14-15.</title>
        <authorList>
            <person name="Zheng B.-X."/>
        </authorList>
    </citation>
    <scope>NUCLEOTIDE SEQUENCE [LARGE SCALE GENOMIC DNA]</scope>
    <source>
        <strain evidence="1 2">Y14-15</strain>
    </source>
</reference>
<evidence type="ECO:0000313" key="1">
    <source>
        <dbReference type="EMBL" id="PQP18025.1"/>
    </source>
</evidence>
<sequence>MSDRAAQQHGEALAPERVFVGISVTYETVEVGVSSLRVILGYRNETFGIESMTDAIAGLAPARVVLESSGGAEVEAACALQAARLAVAVAYPHQARDFLAGAVEIPLDRKGARARLLTELACKFDQHPSCAQLVEPLSDPQLLYVQALVQRRRQLARALIAEYQLLACSQANVRSSIEQTIAFMENQIGVIDRFCARHVSAQRAQLARAMARAKRPGRGAPGMGAAEFMRAWRAK</sequence>
<evidence type="ECO:0000313" key="2">
    <source>
        <dbReference type="Proteomes" id="UP000238206"/>
    </source>
</evidence>
<name>A0A2S8ITG9_BURCE</name>